<reference evidence="1 2" key="1">
    <citation type="submission" date="2020-07" db="EMBL/GenBank/DDBJ databases">
        <title>Alkalicella. sp. LB2 genome.</title>
        <authorList>
            <person name="Postec A."/>
            <person name="Quemeneur M."/>
        </authorList>
    </citation>
    <scope>NUCLEOTIDE SEQUENCE [LARGE SCALE GENOMIC DNA]</scope>
    <source>
        <strain evidence="1 2">LB2</strain>
    </source>
</reference>
<name>A0A7G9W8E9_ALKCA</name>
<proteinExistence type="predicted"/>
<dbReference type="AlphaFoldDB" id="A0A7G9W8E9"/>
<evidence type="ECO:0000313" key="2">
    <source>
        <dbReference type="Proteomes" id="UP000516160"/>
    </source>
</evidence>
<keyword evidence="2" id="KW-1185">Reference proteome</keyword>
<dbReference type="RefSeq" id="WP_213165325.1">
    <property type="nucleotide sequence ID" value="NZ_CP058559.1"/>
</dbReference>
<gene>
    <name evidence="1" type="ORF">HYG86_09320</name>
</gene>
<sequence>MINFKVAKIINDTTLIINCGANDGVRKNQRFIVYALDGEEIRDPDTNQVLGNLETTKGTGVVTFVYENMCKIESDMRVDHNNPASIALYKFENLEVVIPFKNVIVGDLAKPI</sequence>
<dbReference type="KEGG" id="acae:HYG86_09320"/>
<protein>
    <submittedName>
        <fullName evidence="1">Uncharacterized protein</fullName>
    </submittedName>
</protein>
<organism evidence="1 2">
    <name type="scientific">Alkalicella caledoniensis</name>
    <dbReference type="NCBI Taxonomy" id="2731377"/>
    <lineage>
        <taxon>Bacteria</taxon>
        <taxon>Bacillati</taxon>
        <taxon>Bacillota</taxon>
        <taxon>Clostridia</taxon>
        <taxon>Eubacteriales</taxon>
        <taxon>Proteinivoracaceae</taxon>
        <taxon>Alkalicella</taxon>
    </lineage>
</organism>
<accession>A0A7G9W8E9</accession>
<dbReference type="EMBL" id="CP058559">
    <property type="protein sequence ID" value="QNO14961.1"/>
    <property type="molecule type" value="Genomic_DNA"/>
</dbReference>
<dbReference type="Proteomes" id="UP000516160">
    <property type="component" value="Chromosome"/>
</dbReference>
<evidence type="ECO:0000313" key="1">
    <source>
        <dbReference type="EMBL" id="QNO14961.1"/>
    </source>
</evidence>